<dbReference type="SUPFAM" id="SSF51905">
    <property type="entry name" value="FAD/NAD(P)-binding domain"/>
    <property type="match status" value="2"/>
</dbReference>
<dbReference type="STRING" id="1314781.A0A165NG95"/>
<evidence type="ECO:0000256" key="2">
    <source>
        <dbReference type="ARBA" id="ARBA00022827"/>
    </source>
</evidence>
<proteinExistence type="predicted"/>
<dbReference type="GO" id="GO:0004499">
    <property type="term" value="F:N,N-dimethylaniline monooxygenase activity"/>
    <property type="evidence" value="ECO:0007669"/>
    <property type="project" value="InterPro"/>
</dbReference>
<dbReference type="AlphaFoldDB" id="A0A165NG95"/>
<keyword evidence="6" id="KW-1185">Reference proteome</keyword>
<protein>
    <recommendedName>
        <fullName evidence="7">FAD/NAD(P)-binding domain-containing protein</fullName>
    </recommendedName>
</protein>
<evidence type="ECO:0000256" key="1">
    <source>
        <dbReference type="ARBA" id="ARBA00022630"/>
    </source>
</evidence>
<dbReference type="Pfam" id="PF00743">
    <property type="entry name" value="FMO-like"/>
    <property type="match status" value="1"/>
</dbReference>
<name>A0A165NG95_EXIGL</name>
<dbReference type="PRINTS" id="PR00411">
    <property type="entry name" value="PNDRDTASEI"/>
</dbReference>
<dbReference type="InterPro" id="IPR036188">
    <property type="entry name" value="FAD/NAD-bd_sf"/>
</dbReference>
<dbReference type="PANTHER" id="PTHR43539:SF68">
    <property type="entry name" value="FLAVIN-BINDING MONOOXYGENASE-LIKE PROTEIN (AFU_ORTHOLOGUE AFUA_4G09220)"/>
    <property type="match status" value="1"/>
</dbReference>
<dbReference type="InParanoid" id="A0A165NG95"/>
<dbReference type="Gene3D" id="3.50.50.60">
    <property type="entry name" value="FAD/NAD(P)-binding domain"/>
    <property type="match status" value="1"/>
</dbReference>
<feature type="region of interest" description="Disordered" evidence="4">
    <location>
        <begin position="1"/>
        <end position="32"/>
    </location>
</feature>
<dbReference type="EMBL" id="KV425899">
    <property type="protein sequence ID" value="KZW00706.1"/>
    <property type="molecule type" value="Genomic_DNA"/>
</dbReference>
<keyword evidence="1" id="KW-0285">Flavoprotein</keyword>
<gene>
    <name evidence="5" type="ORF">EXIGLDRAFT_695199</name>
</gene>
<keyword evidence="2" id="KW-0274">FAD</keyword>
<dbReference type="InterPro" id="IPR020946">
    <property type="entry name" value="Flavin_mOase-like"/>
</dbReference>
<evidence type="ECO:0000256" key="3">
    <source>
        <dbReference type="ARBA" id="ARBA00023002"/>
    </source>
</evidence>
<dbReference type="OrthoDB" id="74360at2759"/>
<dbReference type="GO" id="GO:0050660">
    <property type="term" value="F:flavin adenine dinucleotide binding"/>
    <property type="evidence" value="ECO:0007669"/>
    <property type="project" value="InterPro"/>
</dbReference>
<evidence type="ECO:0008006" key="7">
    <source>
        <dbReference type="Google" id="ProtNLM"/>
    </source>
</evidence>
<organism evidence="5 6">
    <name type="scientific">Exidia glandulosa HHB12029</name>
    <dbReference type="NCBI Taxonomy" id="1314781"/>
    <lineage>
        <taxon>Eukaryota</taxon>
        <taxon>Fungi</taxon>
        <taxon>Dikarya</taxon>
        <taxon>Basidiomycota</taxon>
        <taxon>Agaricomycotina</taxon>
        <taxon>Agaricomycetes</taxon>
        <taxon>Auriculariales</taxon>
        <taxon>Exidiaceae</taxon>
        <taxon>Exidia</taxon>
    </lineage>
</organism>
<evidence type="ECO:0000313" key="6">
    <source>
        <dbReference type="Proteomes" id="UP000077266"/>
    </source>
</evidence>
<evidence type="ECO:0000256" key="4">
    <source>
        <dbReference type="SAM" id="MobiDB-lite"/>
    </source>
</evidence>
<dbReference type="PANTHER" id="PTHR43539">
    <property type="entry name" value="FLAVIN-BINDING MONOOXYGENASE-LIKE PROTEIN (AFU_ORTHOLOGUE AFUA_4G09220)"/>
    <property type="match status" value="1"/>
</dbReference>
<accession>A0A165NG95</accession>
<dbReference type="Proteomes" id="UP000077266">
    <property type="component" value="Unassembled WGS sequence"/>
</dbReference>
<evidence type="ECO:0000313" key="5">
    <source>
        <dbReference type="EMBL" id="KZW00706.1"/>
    </source>
</evidence>
<dbReference type="InterPro" id="IPR050982">
    <property type="entry name" value="Auxin_biosynth/cation_transpt"/>
</dbReference>
<dbReference type="GO" id="GO:0050661">
    <property type="term" value="F:NADP binding"/>
    <property type="evidence" value="ECO:0007669"/>
    <property type="project" value="InterPro"/>
</dbReference>
<reference evidence="5 6" key="1">
    <citation type="journal article" date="2016" name="Mol. Biol. Evol.">
        <title>Comparative Genomics of Early-Diverging Mushroom-Forming Fungi Provides Insights into the Origins of Lignocellulose Decay Capabilities.</title>
        <authorList>
            <person name="Nagy L.G."/>
            <person name="Riley R."/>
            <person name="Tritt A."/>
            <person name="Adam C."/>
            <person name="Daum C."/>
            <person name="Floudas D."/>
            <person name="Sun H."/>
            <person name="Yadav J.S."/>
            <person name="Pangilinan J."/>
            <person name="Larsson K.H."/>
            <person name="Matsuura K."/>
            <person name="Barry K."/>
            <person name="Labutti K."/>
            <person name="Kuo R."/>
            <person name="Ohm R.A."/>
            <person name="Bhattacharya S.S."/>
            <person name="Shirouzu T."/>
            <person name="Yoshinaga Y."/>
            <person name="Martin F.M."/>
            <person name="Grigoriev I.V."/>
            <person name="Hibbett D.S."/>
        </authorList>
    </citation>
    <scope>NUCLEOTIDE SEQUENCE [LARGE SCALE GENOMIC DNA]</scope>
    <source>
        <strain evidence="5 6">HHB12029</strain>
    </source>
</reference>
<sequence>MRVEWEGKRQDEGGREEMESRRRRLEGRERERQVPFRRLSKPVLWRTRHGRGHGKGHVVGPYTSVFYCAPGTRQEHVKLSTAPGEEPAIVKPYPDLAWLQLTFNFTTGEGIVSAIARLIPNAQDGVWRAYTLFTNLEGLKGHPPAIGRLRDTTHYPGTWSGMREKEREFKDTPDGPSVLIIGAGQSGLDVAARLKYLGVPTLLVERNERVGDQWRGRYESLCLHDPVWYDHMPYLPFPPGWPVWTPAPKLADWLESYAKSLDLNVWTSSTISSTEWDESAKRWNVTVVRGKDEPRVLHPRHVVVAIGLAGGVPYIPEIPGQDKFKGLALHSTSFASGSKFVGKKVLVIGACTSAHDISAELRSYGVDVTIYQRSSTYVMGADTGFPVVHKDLYVEGGPTADRGDRLLNSFPNHLLALLHQRVTKEIRALDIEIIQALERVGFQCNDGPEGTGFWLNALSRGGGYYLDVGTSAKIASGDIKLVSGTKLTELTETGAKFEDGRTVDADVVVYATGFGDFKLALRKIFSEDVVKQTKQFWGINPEGEISGVWRGSGHPGLYVMMVDAHATAIRQPPDVSLPLESRCSSHQGLGGGGEHRSVPEVEVQPTTISAHVRGAIAPDPPVLLRVSSSLSLLPLEMGRSERKDGYQKIAWGSDHVTGYFLSVYDTRLSYEAGITPSVLATIEKVDGTQGGCYFDLHTGPVGMGHQVDVKTLVVFWRKFGVGEGDYVSARNAESTLALLSEKHETISLDRELRYNERKGGILVLLAMNALAYICATDETTGSYAAGLYRTHREKGEDLTIVLSGAGPITPATRQVVEHVISLLKAAADDPRLFSTLSTDLFVYFLITGFDKWRRRAYVCRPDGVRERLGGDDLNLFNTVVQHLEVLRSYATAFKDPQSSDDARTFARTKLFAASAVLDEMLQDNRFQYLRDSTDCSDLDSLCLMIVRKWKISRDAFEKLMTAADFSVSYFALNLLGNYRCAAYLTSLVYRFSMYFRGDSPKVVFCPSIERTVSIDAESARRAHSDRSRVLRNTALCTRSERIATGFPHAVPNLLESLLSATSESSGAVLVPAYNKSHHHYVLRRLGSKAMTWPNIEFQYVGTTGVFEFPWFSPNLQKSYEVLHKFLPTATGDNLAHLLEALYEWREIGNMDLERIFAKVAEMREQRATEGVMLHIGFGHRVGVETLVAFRGKFGASKEDSWASWNLSYELIDDLLISDKHVKLPHFLHWFSGVCYARQK</sequence>
<keyword evidence="3" id="KW-0560">Oxidoreductase</keyword>